<comment type="caution">
    <text evidence="1">The sequence shown here is derived from an EMBL/GenBank/DDBJ whole genome shotgun (WGS) entry which is preliminary data.</text>
</comment>
<dbReference type="AlphaFoldDB" id="A0AA40EFP0"/>
<organism evidence="1 2">
    <name type="scientific">Apiosordaria backusii</name>
    <dbReference type="NCBI Taxonomy" id="314023"/>
    <lineage>
        <taxon>Eukaryota</taxon>
        <taxon>Fungi</taxon>
        <taxon>Dikarya</taxon>
        <taxon>Ascomycota</taxon>
        <taxon>Pezizomycotina</taxon>
        <taxon>Sordariomycetes</taxon>
        <taxon>Sordariomycetidae</taxon>
        <taxon>Sordariales</taxon>
        <taxon>Lasiosphaeriaceae</taxon>
        <taxon>Apiosordaria</taxon>
    </lineage>
</organism>
<dbReference type="Proteomes" id="UP001172159">
    <property type="component" value="Unassembled WGS sequence"/>
</dbReference>
<reference evidence="1" key="1">
    <citation type="submission" date="2023-06" db="EMBL/GenBank/DDBJ databases">
        <title>Genome-scale phylogeny and comparative genomics of the fungal order Sordariales.</title>
        <authorList>
            <consortium name="Lawrence Berkeley National Laboratory"/>
            <person name="Hensen N."/>
            <person name="Bonometti L."/>
            <person name="Westerberg I."/>
            <person name="Brannstrom I.O."/>
            <person name="Guillou S."/>
            <person name="Cros-Aarteil S."/>
            <person name="Calhoun S."/>
            <person name="Haridas S."/>
            <person name="Kuo A."/>
            <person name="Mondo S."/>
            <person name="Pangilinan J."/>
            <person name="Riley R."/>
            <person name="Labutti K."/>
            <person name="Andreopoulos B."/>
            <person name="Lipzen A."/>
            <person name="Chen C."/>
            <person name="Yanf M."/>
            <person name="Daum C."/>
            <person name="Ng V."/>
            <person name="Clum A."/>
            <person name="Steindorff A."/>
            <person name="Ohm R."/>
            <person name="Martin F."/>
            <person name="Silar P."/>
            <person name="Natvig D."/>
            <person name="Lalanne C."/>
            <person name="Gautier V."/>
            <person name="Ament-Velasquez S.L."/>
            <person name="Kruys A."/>
            <person name="Hutchinson M.I."/>
            <person name="Powell A.J."/>
            <person name="Barry K."/>
            <person name="Miller A.N."/>
            <person name="Grigoriev I.V."/>
            <person name="Debuchy R."/>
            <person name="Gladieux P."/>
            <person name="Thoren M.H."/>
            <person name="Johannesson H."/>
        </authorList>
    </citation>
    <scope>NUCLEOTIDE SEQUENCE</scope>
    <source>
        <strain evidence="1">CBS 540.89</strain>
    </source>
</reference>
<keyword evidence="2" id="KW-1185">Reference proteome</keyword>
<gene>
    <name evidence="1" type="ORF">B0T21DRAFT_349196</name>
</gene>
<dbReference type="EMBL" id="JAUKTV010000007">
    <property type="protein sequence ID" value="KAK0735741.1"/>
    <property type="molecule type" value="Genomic_DNA"/>
</dbReference>
<sequence length="269" mass="28210">MSITPFPKDLGCLGLAGHMGLFGKCSGTSNLNIAAVPVGALLTRGRGVGVEGGVSGVLRGASHHSFTGSFGFVPSGDLLFSLALMGSLPSLGRGCFRCGLTVSTAWTSHVKEETSRSSVGRVVFVGRVLGLTPGGATTLSQNAHGGSWCLARHRCYVPALASLPRAGVPVPAGKWTDHGVLQPTSRELLSEWLSRFQLSEANELWERIRPGSGLTSVVGAIFVEELVAQGDRLLRLHSFSSGDPLPLGGEADWLYALSAQYPSGYQTYS</sequence>
<evidence type="ECO:0000313" key="1">
    <source>
        <dbReference type="EMBL" id="KAK0735741.1"/>
    </source>
</evidence>
<accession>A0AA40EFP0</accession>
<proteinExistence type="predicted"/>
<evidence type="ECO:0000313" key="2">
    <source>
        <dbReference type="Proteomes" id="UP001172159"/>
    </source>
</evidence>
<name>A0AA40EFP0_9PEZI</name>
<protein>
    <submittedName>
        <fullName evidence="1">Uncharacterized protein</fullName>
    </submittedName>
</protein>